<keyword evidence="2" id="KW-1185">Reference proteome</keyword>
<dbReference type="EMBL" id="ML769725">
    <property type="protein sequence ID" value="KAE9388814.1"/>
    <property type="molecule type" value="Genomic_DNA"/>
</dbReference>
<organism evidence="1 2">
    <name type="scientific">Gymnopus androsaceus JB14</name>
    <dbReference type="NCBI Taxonomy" id="1447944"/>
    <lineage>
        <taxon>Eukaryota</taxon>
        <taxon>Fungi</taxon>
        <taxon>Dikarya</taxon>
        <taxon>Basidiomycota</taxon>
        <taxon>Agaricomycotina</taxon>
        <taxon>Agaricomycetes</taxon>
        <taxon>Agaricomycetidae</taxon>
        <taxon>Agaricales</taxon>
        <taxon>Marasmiineae</taxon>
        <taxon>Omphalotaceae</taxon>
        <taxon>Gymnopus</taxon>
    </lineage>
</organism>
<accession>A0A6A4GUK1</accession>
<evidence type="ECO:0000313" key="2">
    <source>
        <dbReference type="Proteomes" id="UP000799118"/>
    </source>
</evidence>
<protein>
    <submittedName>
        <fullName evidence="1">Uncharacterized protein</fullName>
    </submittedName>
</protein>
<reference evidence="1" key="1">
    <citation type="journal article" date="2019" name="Environ. Microbiol.">
        <title>Fungal ecological strategies reflected in gene transcription - a case study of two litter decomposers.</title>
        <authorList>
            <person name="Barbi F."/>
            <person name="Kohler A."/>
            <person name="Barry K."/>
            <person name="Baskaran P."/>
            <person name="Daum C."/>
            <person name="Fauchery L."/>
            <person name="Ihrmark K."/>
            <person name="Kuo A."/>
            <person name="LaButti K."/>
            <person name="Lipzen A."/>
            <person name="Morin E."/>
            <person name="Grigoriev I.V."/>
            <person name="Henrissat B."/>
            <person name="Lindahl B."/>
            <person name="Martin F."/>
        </authorList>
    </citation>
    <scope>NUCLEOTIDE SEQUENCE</scope>
    <source>
        <strain evidence="1">JB14</strain>
    </source>
</reference>
<name>A0A6A4GUK1_9AGAR</name>
<sequence>MDYAYTLLLSSYIGDSTEWCKECQSKSKLFQVSLDLNKSLNASVVVGYPNGAGLNKFNLQRSYDQYRGQEIDSYDVPQLSYKTASHPFMLSTGIMAGAIENKCNQSGSKKNKVVVKNKLDLCRGDNVTICINEAALSNVSESQKCTPGGPSLSVVLTRDSIYYPSALYQNGSINGPQDLA</sequence>
<dbReference type="AlphaFoldDB" id="A0A6A4GUK1"/>
<gene>
    <name evidence="1" type="ORF">BT96DRAFT_947326</name>
</gene>
<dbReference type="Proteomes" id="UP000799118">
    <property type="component" value="Unassembled WGS sequence"/>
</dbReference>
<evidence type="ECO:0000313" key="1">
    <source>
        <dbReference type="EMBL" id="KAE9388814.1"/>
    </source>
</evidence>
<proteinExistence type="predicted"/>